<comment type="subcellular location">
    <subcellularLocation>
        <location evidence="1">Membrane</location>
        <topology evidence="1">Multi-pass membrane protein</topology>
    </subcellularLocation>
</comment>
<sequence>MLELSKQVTPLISEGLSKGRPSAFSPVYIMYLIARAVSQQNFDSKKTWEQLILKWIEIAMKVINGFFVTFFKDYVYAFHWFSRGLINAKDFPLAIFIGPWIVLIPLILVLAPLILIQEAVVLVLTALGFDVSGVTCSSPAALFHSFCYDEDTSAGSTFAYLQSAGATYQVDTVRNPVLLVIRALAGVVAVYIIVSMIH</sequence>
<keyword evidence="5 6" id="KW-0472">Membrane</keyword>
<dbReference type="EMBL" id="JAUEPS010000010">
    <property type="protein sequence ID" value="KAK0462075.1"/>
    <property type="molecule type" value="Genomic_DNA"/>
</dbReference>
<keyword evidence="3 6" id="KW-0812">Transmembrane</keyword>
<name>A0AA39TX55_ARMTA</name>
<keyword evidence="8" id="KW-1185">Reference proteome</keyword>
<evidence type="ECO:0000313" key="8">
    <source>
        <dbReference type="Proteomes" id="UP001175211"/>
    </source>
</evidence>
<dbReference type="InterPro" id="IPR038213">
    <property type="entry name" value="IFI6/IFI27-like_sf"/>
</dbReference>
<gene>
    <name evidence="7" type="ORF">EV420DRAFT_146200</name>
</gene>
<dbReference type="GO" id="GO:0016020">
    <property type="term" value="C:membrane"/>
    <property type="evidence" value="ECO:0007669"/>
    <property type="project" value="UniProtKB-SubCell"/>
</dbReference>
<dbReference type="RefSeq" id="XP_060333813.1">
    <property type="nucleotide sequence ID" value="XM_060469036.1"/>
</dbReference>
<dbReference type="GeneID" id="85352584"/>
<feature type="transmembrane region" description="Helical" evidence="6">
    <location>
        <begin position="58"/>
        <end position="81"/>
    </location>
</feature>
<feature type="transmembrane region" description="Helical" evidence="6">
    <location>
        <begin position="93"/>
        <end position="116"/>
    </location>
</feature>
<evidence type="ECO:0000256" key="1">
    <source>
        <dbReference type="ARBA" id="ARBA00004141"/>
    </source>
</evidence>
<comment type="similarity">
    <text evidence="2">Belongs to the IFI6/IFI27 family.</text>
</comment>
<proteinExistence type="inferred from homology"/>
<comment type="caution">
    <text evidence="7">The sequence shown here is derived from an EMBL/GenBank/DDBJ whole genome shotgun (WGS) entry which is preliminary data.</text>
</comment>
<feature type="transmembrane region" description="Helical" evidence="6">
    <location>
        <begin position="177"/>
        <end position="197"/>
    </location>
</feature>
<organism evidence="7 8">
    <name type="scientific">Armillaria tabescens</name>
    <name type="common">Ringless honey mushroom</name>
    <name type="synonym">Agaricus tabescens</name>
    <dbReference type="NCBI Taxonomy" id="1929756"/>
    <lineage>
        <taxon>Eukaryota</taxon>
        <taxon>Fungi</taxon>
        <taxon>Dikarya</taxon>
        <taxon>Basidiomycota</taxon>
        <taxon>Agaricomycotina</taxon>
        <taxon>Agaricomycetes</taxon>
        <taxon>Agaricomycetidae</taxon>
        <taxon>Agaricales</taxon>
        <taxon>Marasmiineae</taxon>
        <taxon>Physalacriaceae</taxon>
        <taxon>Desarmillaria</taxon>
    </lineage>
</organism>
<evidence type="ECO:0000256" key="5">
    <source>
        <dbReference type="ARBA" id="ARBA00023136"/>
    </source>
</evidence>
<keyword evidence="4 6" id="KW-1133">Transmembrane helix</keyword>
<accession>A0AA39TX55</accession>
<protein>
    <submittedName>
        <fullName evidence="7">Uncharacterized protein</fullName>
    </submittedName>
</protein>
<evidence type="ECO:0000313" key="7">
    <source>
        <dbReference type="EMBL" id="KAK0462075.1"/>
    </source>
</evidence>
<dbReference type="Gene3D" id="6.10.110.10">
    <property type="match status" value="1"/>
</dbReference>
<evidence type="ECO:0000256" key="6">
    <source>
        <dbReference type="SAM" id="Phobius"/>
    </source>
</evidence>
<evidence type="ECO:0000256" key="4">
    <source>
        <dbReference type="ARBA" id="ARBA00022989"/>
    </source>
</evidence>
<reference evidence="7" key="1">
    <citation type="submission" date="2023-06" db="EMBL/GenBank/DDBJ databases">
        <authorList>
            <consortium name="Lawrence Berkeley National Laboratory"/>
            <person name="Ahrendt S."/>
            <person name="Sahu N."/>
            <person name="Indic B."/>
            <person name="Wong-Bajracharya J."/>
            <person name="Merenyi Z."/>
            <person name="Ke H.-M."/>
            <person name="Monk M."/>
            <person name="Kocsube S."/>
            <person name="Drula E."/>
            <person name="Lipzen A."/>
            <person name="Balint B."/>
            <person name="Henrissat B."/>
            <person name="Andreopoulos B."/>
            <person name="Martin F.M."/>
            <person name="Harder C.B."/>
            <person name="Rigling D."/>
            <person name="Ford K.L."/>
            <person name="Foster G.D."/>
            <person name="Pangilinan J."/>
            <person name="Papanicolaou A."/>
            <person name="Barry K."/>
            <person name="LaButti K."/>
            <person name="Viragh M."/>
            <person name="Koriabine M."/>
            <person name="Yan M."/>
            <person name="Riley R."/>
            <person name="Champramary S."/>
            <person name="Plett K.L."/>
            <person name="Tsai I.J."/>
            <person name="Slot J."/>
            <person name="Sipos G."/>
            <person name="Plett J."/>
            <person name="Nagy L.G."/>
            <person name="Grigoriev I.V."/>
        </authorList>
    </citation>
    <scope>NUCLEOTIDE SEQUENCE</scope>
    <source>
        <strain evidence="7">CCBAS 213</strain>
    </source>
</reference>
<evidence type="ECO:0000256" key="2">
    <source>
        <dbReference type="ARBA" id="ARBA00007262"/>
    </source>
</evidence>
<dbReference type="AlphaFoldDB" id="A0AA39TX55"/>
<dbReference type="Proteomes" id="UP001175211">
    <property type="component" value="Unassembled WGS sequence"/>
</dbReference>
<evidence type="ECO:0000256" key="3">
    <source>
        <dbReference type="ARBA" id="ARBA00022692"/>
    </source>
</evidence>
<dbReference type="InterPro" id="IPR009311">
    <property type="entry name" value="IFI6/IFI27-like"/>
</dbReference>
<dbReference type="Pfam" id="PF06140">
    <property type="entry name" value="Ifi-6-16"/>
    <property type="match status" value="1"/>
</dbReference>